<dbReference type="GeneID" id="9674520"/>
<dbReference type="SUPFAM" id="SSF50978">
    <property type="entry name" value="WD40 repeat-like"/>
    <property type="match status" value="1"/>
</dbReference>
<dbReference type="OrthoDB" id="128867at2759"/>
<sequence>MNREIPGYYYDTEKKKYFKIEKSQTAPSSASWSSNAVKRRKVEGQAQQAARQRAHLVRNHIKRHRLTQDAVASGLIAREIGLPFSAERGRGRMEDGDLGAAAWANGVVAKGSVPFPSGPTRTRYANMPCFYVAAEDEKTGLGVAYATLDEETLVGSHIPTDKNDRIHFSRDAPNSSGRAQVFRTEMVRCPQMSSIKYHRPTHRILLTSREPDHSCGVYFFSPPLSDPEDKTRPRWRLGETNHYQRLSIRHGLHDDWVVHSSTPAPPASDLICVIGSNSGLLQVRSNESLSAIAPSVTPKGMDLPQEIFTQDFQQGNHNVLFAGGRQPRLWITDLRAPEARWSFAKHTSSISHLKSVNPHQVLVSGLQSSMALYDVRFLTRNPRGSRQLLKFQDHHNEAHFHIGWDVSPDLNVVAAAQDNGTVKLFSLKSGRRLRCPGVDSISVDSPIKALMFQRMPRERLPSLFVGEGPSLRKFSFGAVKWEDEV</sequence>
<dbReference type="Proteomes" id="UP000005206">
    <property type="component" value="Chromosome 1"/>
</dbReference>
<dbReference type="InParanoid" id="C7YWK3"/>
<dbReference type="VEuPathDB" id="FungiDB:NECHADRAFT_103014"/>
<dbReference type="InterPro" id="IPR036322">
    <property type="entry name" value="WD40_repeat_dom_sf"/>
</dbReference>
<dbReference type="HOGENOM" id="CLU_030123_0_0_1"/>
<gene>
    <name evidence="3" type="ORF">NECHADRAFT_103014</name>
</gene>
<keyword evidence="2" id="KW-0677">Repeat</keyword>
<organism evidence="3 4">
    <name type="scientific">Fusarium vanettenii (strain ATCC MYA-4622 / CBS 123669 / FGSC 9596 / NRRL 45880 / 77-13-4)</name>
    <name type="common">Fusarium solani subsp. pisi</name>
    <dbReference type="NCBI Taxonomy" id="660122"/>
    <lineage>
        <taxon>Eukaryota</taxon>
        <taxon>Fungi</taxon>
        <taxon>Dikarya</taxon>
        <taxon>Ascomycota</taxon>
        <taxon>Pezizomycotina</taxon>
        <taxon>Sordariomycetes</taxon>
        <taxon>Hypocreomycetidae</taxon>
        <taxon>Hypocreales</taxon>
        <taxon>Nectriaceae</taxon>
        <taxon>Fusarium</taxon>
        <taxon>Fusarium solani species complex</taxon>
        <taxon>Fusarium vanettenii</taxon>
    </lineage>
</organism>
<evidence type="ECO:0000313" key="3">
    <source>
        <dbReference type="EMBL" id="EEU44195.1"/>
    </source>
</evidence>
<dbReference type="PANTHER" id="PTHR44472">
    <property type="entry name" value="DDB1- AND CUL4-ASSOCIATED FACTOR 4-RELATED"/>
    <property type="match status" value="1"/>
</dbReference>
<protein>
    <recommendedName>
        <fullName evidence="5">Myocyte-specific enhancer factor 2d</fullName>
    </recommendedName>
</protein>
<keyword evidence="1" id="KW-0853">WD repeat</keyword>
<dbReference type="PANTHER" id="PTHR44472:SF1">
    <property type="entry name" value="DDB1 AND CUL4 ASSOCIATED FACTOR 4"/>
    <property type="match status" value="1"/>
</dbReference>
<dbReference type="STRING" id="660122.C7YWK3"/>
<dbReference type="OMA" id="QANHTAP"/>
<dbReference type="InterPro" id="IPR052254">
    <property type="entry name" value="CUL4-DDB1_E3_ligase_receptor"/>
</dbReference>
<dbReference type="KEGG" id="nhe:NECHADRAFT_103014"/>
<keyword evidence="4" id="KW-1185">Reference proteome</keyword>
<evidence type="ECO:0000313" key="4">
    <source>
        <dbReference type="Proteomes" id="UP000005206"/>
    </source>
</evidence>
<dbReference type="RefSeq" id="XP_003049908.1">
    <property type="nucleotide sequence ID" value="XM_003049862.1"/>
</dbReference>
<proteinExistence type="predicted"/>
<dbReference type="eggNOG" id="KOG2695">
    <property type="taxonomic scope" value="Eukaryota"/>
</dbReference>
<dbReference type="EMBL" id="GG698901">
    <property type="protein sequence ID" value="EEU44195.1"/>
    <property type="molecule type" value="Genomic_DNA"/>
</dbReference>
<dbReference type="InterPro" id="IPR015943">
    <property type="entry name" value="WD40/YVTN_repeat-like_dom_sf"/>
</dbReference>
<name>C7YWK3_FUSV7</name>
<accession>C7YWK3</accession>
<dbReference type="GO" id="GO:0080008">
    <property type="term" value="C:Cul4-RING E3 ubiquitin ligase complex"/>
    <property type="evidence" value="ECO:0007669"/>
    <property type="project" value="TreeGrafter"/>
</dbReference>
<evidence type="ECO:0008006" key="5">
    <source>
        <dbReference type="Google" id="ProtNLM"/>
    </source>
</evidence>
<reference evidence="3 4" key="1">
    <citation type="journal article" date="2009" name="PLoS Genet.">
        <title>The genome of Nectria haematococca: contribution of supernumerary chromosomes to gene expansion.</title>
        <authorList>
            <person name="Coleman J.J."/>
            <person name="Rounsley S.D."/>
            <person name="Rodriguez-Carres M."/>
            <person name="Kuo A."/>
            <person name="Wasmann C.C."/>
            <person name="Grimwood J."/>
            <person name="Schmutz J."/>
            <person name="Taga M."/>
            <person name="White G.J."/>
            <person name="Zhou S."/>
            <person name="Schwartz D.C."/>
            <person name="Freitag M."/>
            <person name="Ma L.J."/>
            <person name="Danchin E.G."/>
            <person name="Henrissat B."/>
            <person name="Coutinho P.M."/>
            <person name="Nelson D.R."/>
            <person name="Straney D."/>
            <person name="Napoli C.A."/>
            <person name="Barker B.M."/>
            <person name="Gribskov M."/>
            <person name="Rep M."/>
            <person name="Kroken S."/>
            <person name="Molnar I."/>
            <person name="Rensing C."/>
            <person name="Kennell J.C."/>
            <person name="Zamora J."/>
            <person name="Farman M.L."/>
            <person name="Selker E.U."/>
            <person name="Salamov A."/>
            <person name="Shapiro H."/>
            <person name="Pangilinan J."/>
            <person name="Lindquist E."/>
            <person name="Lamers C."/>
            <person name="Grigoriev I.V."/>
            <person name="Geiser D.M."/>
            <person name="Covert S.F."/>
            <person name="Temporini E."/>
            <person name="Vanetten H.D."/>
        </authorList>
    </citation>
    <scope>NUCLEOTIDE SEQUENCE [LARGE SCALE GENOMIC DNA]</scope>
    <source>
        <strain evidence="4">ATCC MYA-4622 / CBS 123669 / FGSC 9596 / NRRL 45880 / 77-13-4</strain>
    </source>
</reference>
<evidence type="ECO:0000256" key="2">
    <source>
        <dbReference type="ARBA" id="ARBA00022737"/>
    </source>
</evidence>
<dbReference type="AlphaFoldDB" id="C7YWK3"/>
<dbReference type="Gene3D" id="2.130.10.10">
    <property type="entry name" value="YVTN repeat-like/Quinoprotein amine dehydrogenase"/>
    <property type="match status" value="1"/>
</dbReference>
<evidence type="ECO:0000256" key="1">
    <source>
        <dbReference type="ARBA" id="ARBA00022574"/>
    </source>
</evidence>